<feature type="transmembrane region" description="Helical" evidence="1">
    <location>
        <begin position="302"/>
        <end position="326"/>
    </location>
</feature>
<dbReference type="EMBL" id="JBHUDP010000001">
    <property type="protein sequence ID" value="MFD1684501.1"/>
    <property type="molecule type" value="Genomic_DNA"/>
</dbReference>
<proteinExistence type="predicted"/>
<feature type="transmembrane region" description="Helical" evidence="1">
    <location>
        <begin position="338"/>
        <end position="356"/>
    </location>
</feature>
<feature type="transmembrane region" description="Helical" evidence="1">
    <location>
        <begin position="269"/>
        <end position="290"/>
    </location>
</feature>
<comment type="caution">
    <text evidence="2">The sequence shown here is derived from an EMBL/GenBank/DDBJ whole genome shotgun (WGS) entry which is preliminary data.</text>
</comment>
<keyword evidence="1" id="KW-1133">Transmembrane helix</keyword>
<feature type="transmembrane region" description="Helical" evidence="1">
    <location>
        <begin position="198"/>
        <end position="217"/>
    </location>
</feature>
<accession>A0ABD6DQH6</accession>
<protein>
    <submittedName>
        <fullName evidence="2">Uncharacterized protein</fullName>
    </submittedName>
</protein>
<dbReference type="Proteomes" id="UP001597092">
    <property type="component" value="Unassembled WGS sequence"/>
</dbReference>
<keyword evidence="1" id="KW-0812">Transmembrane</keyword>
<dbReference type="AlphaFoldDB" id="A0ABD6DQH6"/>
<feature type="transmembrane region" description="Helical" evidence="1">
    <location>
        <begin position="92"/>
        <end position="114"/>
    </location>
</feature>
<feature type="transmembrane region" description="Helical" evidence="1">
    <location>
        <begin position="395"/>
        <end position="416"/>
    </location>
</feature>
<gene>
    <name evidence="2" type="ORF">ACFSAS_02630</name>
</gene>
<dbReference type="RefSeq" id="WP_256308015.1">
    <property type="nucleotide sequence ID" value="NZ_JANHAW010000002.1"/>
</dbReference>
<evidence type="ECO:0000256" key="1">
    <source>
        <dbReference type="SAM" id="Phobius"/>
    </source>
</evidence>
<evidence type="ECO:0000313" key="3">
    <source>
        <dbReference type="Proteomes" id="UP001597092"/>
    </source>
</evidence>
<feature type="transmembrane region" description="Helical" evidence="1">
    <location>
        <begin position="167"/>
        <end position="186"/>
    </location>
</feature>
<reference evidence="2 3" key="1">
    <citation type="journal article" date="2019" name="Int. J. Syst. Evol. Microbiol.">
        <title>The Global Catalogue of Microorganisms (GCM) 10K type strain sequencing project: providing services to taxonomists for standard genome sequencing and annotation.</title>
        <authorList>
            <consortium name="The Broad Institute Genomics Platform"/>
            <consortium name="The Broad Institute Genome Sequencing Center for Infectious Disease"/>
            <person name="Wu L."/>
            <person name="Ma J."/>
        </authorList>
    </citation>
    <scope>NUCLEOTIDE SEQUENCE [LARGE SCALE GENOMIC DNA]</scope>
    <source>
        <strain evidence="2 3">CGMCC 1.10387</strain>
    </source>
</reference>
<keyword evidence="3" id="KW-1185">Reference proteome</keyword>
<feature type="transmembrane region" description="Helical" evidence="1">
    <location>
        <begin position="437"/>
        <end position="457"/>
    </location>
</feature>
<name>A0ABD6DQH6_9EURY</name>
<evidence type="ECO:0000313" key="2">
    <source>
        <dbReference type="EMBL" id="MFD1684501.1"/>
    </source>
</evidence>
<feature type="transmembrane region" description="Helical" evidence="1">
    <location>
        <begin position="363"/>
        <end position="383"/>
    </location>
</feature>
<feature type="transmembrane region" description="Helical" evidence="1">
    <location>
        <begin position="51"/>
        <end position="71"/>
    </location>
</feature>
<keyword evidence="1" id="KW-0472">Membrane</keyword>
<organism evidence="2 3">
    <name type="scientific">Halobellus litoreus</name>
    <dbReference type="NCBI Taxonomy" id="755310"/>
    <lineage>
        <taxon>Archaea</taxon>
        <taxon>Methanobacteriati</taxon>
        <taxon>Methanobacteriota</taxon>
        <taxon>Stenosarchaea group</taxon>
        <taxon>Halobacteria</taxon>
        <taxon>Halobacteriales</taxon>
        <taxon>Haloferacaceae</taxon>
        <taxon>Halobellus</taxon>
    </lineage>
</organism>
<sequence length="461" mass="47517">MPRPRPFPALATLLATLLVTLLATTVFVEPAVAHAGSLGAVTRSAPVPSWLVIASGAGAVGASFLFTSLLTDRRVVEGVPHRGRSLPPVGPFLVGVARWAAVAAVPLVVAVGLIGPDAPAANLLTLGVWVVWWAGYTTTTYAVGDTWPALNPWRTVASLLPVEPRSLPARVGTWPSVAGLLALVGLEVLSPVAADPRLLAAAVVGYSGVTVAGAAAFGDAWFDRVDPVARTFALYGRFAPIRRTESGLDVGLPGAGLAREPTVSDLDDVAFVVALVWVTTFDGLVSTAAWGSATAAVTTLGVPAWPVTLAGLLGGLGCFLGCYWLAARGVRRTAPTYVSARYLAGWFAPALIPIAAGYHFAHFVGYLVGFAPTVAAVAAAPLAPPGSLVVLSPPGWFGAVQLFAIVAGHVLAVWVAHARAFELFAGRVQPIRSQYPFAAVAVLYTTVSLWIVAQPIAAGIA</sequence>